<accession>A0ABS0SZI1</accession>
<dbReference type="Gene3D" id="2.80.10.50">
    <property type="match status" value="1"/>
</dbReference>
<protein>
    <submittedName>
        <fullName evidence="6">Family 43 glycosylhydrolase</fullName>
    </submittedName>
</protein>
<dbReference type="InterPro" id="IPR006710">
    <property type="entry name" value="Glyco_hydro_43"/>
</dbReference>
<evidence type="ECO:0000313" key="6">
    <source>
        <dbReference type="EMBL" id="MBI1685047.1"/>
    </source>
</evidence>
<dbReference type="PANTHER" id="PTHR43817:SF1">
    <property type="entry name" value="HYDROLASE, FAMILY 43, PUTATIVE (AFU_ORTHOLOGUE AFUA_3G01660)-RELATED"/>
    <property type="match status" value="1"/>
</dbReference>
<keyword evidence="4 5" id="KW-0326">Glycosidase</keyword>
<comment type="similarity">
    <text evidence="1 5">Belongs to the glycosyl hydrolase 43 family.</text>
</comment>
<evidence type="ECO:0000256" key="3">
    <source>
        <dbReference type="ARBA" id="ARBA00022801"/>
    </source>
</evidence>
<keyword evidence="2" id="KW-0732">Signal</keyword>
<organism evidence="6 7">
    <name type="scientific">Caulobacter hibisci</name>
    <dbReference type="NCBI Taxonomy" id="2035993"/>
    <lineage>
        <taxon>Bacteria</taxon>
        <taxon>Pseudomonadati</taxon>
        <taxon>Pseudomonadota</taxon>
        <taxon>Alphaproteobacteria</taxon>
        <taxon>Caulobacterales</taxon>
        <taxon>Caulobacteraceae</taxon>
        <taxon>Caulobacter</taxon>
    </lineage>
</organism>
<evidence type="ECO:0000256" key="4">
    <source>
        <dbReference type="ARBA" id="ARBA00023295"/>
    </source>
</evidence>
<proteinExistence type="inferred from homology"/>
<sequence length="461" mass="49928">MLAGAGALTVGGYASIAEASSATEAAPLINPVVRQRADAQVFKHTDGYYYLTGSVPEYDRLIIRRSRSLAGFTTADETVIWRRPTQGKLGGYIWAPELHWFDDAWHMYFAAGDKDQPFRIRTYALRCDGPDALTGKWSLLGKVETPWDTFTLDSTSFVHKGVRYFCWAQKEPGIDTNSNLYLAPLATPTTLAKPPVRLTVPTLDWEIRGFKVAEAAAPLIRNGKVFIAYSASATDDRYCLGLLTADAEADLMSQASWSKSPVPVFVSSEETRVWGPGHNSFTVDEQGRDVLVFHGRDYKAIKGDPLFDPNRHTRVQRLYYKPDGTPDFGVPAGAGEIPDRFSPLDRPGAFLRYEGAGLSVGDGPLATTQLRQKAGPAGQVTLEPILQPGHAVRVVGGKATIGEAKPGDKAALFKRVKGLADAKGVSFQALDGGYLLHRDGAVVVGPAKDAKARAAATFLVS</sequence>
<dbReference type="EMBL" id="JADWOX010000010">
    <property type="protein sequence ID" value="MBI1685047.1"/>
    <property type="molecule type" value="Genomic_DNA"/>
</dbReference>
<evidence type="ECO:0000256" key="1">
    <source>
        <dbReference type="ARBA" id="ARBA00009865"/>
    </source>
</evidence>
<dbReference type="Pfam" id="PF04616">
    <property type="entry name" value="Glyco_hydro_43"/>
    <property type="match status" value="1"/>
</dbReference>
<evidence type="ECO:0000313" key="7">
    <source>
        <dbReference type="Proteomes" id="UP000639859"/>
    </source>
</evidence>
<keyword evidence="3 5" id="KW-0378">Hydrolase</keyword>
<reference evidence="6 7" key="1">
    <citation type="submission" date="2020-11" db="EMBL/GenBank/DDBJ databases">
        <title>genome sequence of strain KACC 18849.</title>
        <authorList>
            <person name="Gao J."/>
            <person name="Zhang X."/>
        </authorList>
    </citation>
    <scope>NUCLEOTIDE SEQUENCE [LARGE SCALE GENOMIC DNA]</scope>
    <source>
        <strain evidence="6 7">KACC 18849</strain>
    </source>
</reference>
<dbReference type="SUPFAM" id="SSF110221">
    <property type="entry name" value="AbfB domain"/>
    <property type="match status" value="1"/>
</dbReference>
<dbReference type="SUPFAM" id="SSF75005">
    <property type="entry name" value="Arabinanase/levansucrase/invertase"/>
    <property type="match status" value="1"/>
</dbReference>
<gene>
    <name evidence="6" type="ORF">I4Q42_15355</name>
</gene>
<dbReference type="InterPro" id="IPR036195">
    <property type="entry name" value="AbfB_ABD_sf"/>
</dbReference>
<dbReference type="InterPro" id="IPR023296">
    <property type="entry name" value="Glyco_hydro_beta-prop_sf"/>
</dbReference>
<dbReference type="PANTHER" id="PTHR43817">
    <property type="entry name" value="GLYCOSYL HYDROLASE"/>
    <property type="match status" value="1"/>
</dbReference>
<name>A0ABS0SZI1_9CAUL</name>
<keyword evidence="7" id="KW-1185">Reference proteome</keyword>
<evidence type="ECO:0000256" key="5">
    <source>
        <dbReference type="RuleBase" id="RU361187"/>
    </source>
</evidence>
<dbReference type="Proteomes" id="UP000639859">
    <property type="component" value="Unassembled WGS sequence"/>
</dbReference>
<evidence type="ECO:0000256" key="2">
    <source>
        <dbReference type="ARBA" id="ARBA00022729"/>
    </source>
</evidence>
<dbReference type="Gene3D" id="2.115.10.20">
    <property type="entry name" value="Glycosyl hydrolase domain, family 43"/>
    <property type="match status" value="1"/>
</dbReference>
<comment type="caution">
    <text evidence="6">The sequence shown here is derived from an EMBL/GenBank/DDBJ whole genome shotgun (WGS) entry which is preliminary data.</text>
</comment>